<feature type="compositionally biased region" description="Basic and acidic residues" evidence="1">
    <location>
        <begin position="622"/>
        <end position="635"/>
    </location>
</feature>
<feature type="compositionally biased region" description="Basic and acidic residues" evidence="1">
    <location>
        <begin position="436"/>
        <end position="449"/>
    </location>
</feature>
<organism evidence="2 3">
    <name type="scientific">Metschnikowia aff. pulcherrima</name>
    <dbReference type="NCBI Taxonomy" id="2163413"/>
    <lineage>
        <taxon>Eukaryota</taxon>
        <taxon>Fungi</taxon>
        <taxon>Dikarya</taxon>
        <taxon>Ascomycota</taxon>
        <taxon>Saccharomycotina</taxon>
        <taxon>Pichiomycetes</taxon>
        <taxon>Metschnikowiaceae</taxon>
        <taxon>Metschnikowia</taxon>
    </lineage>
</organism>
<accession>A0A4P6XLC0</accession>
<evidence type="ECO:0000313" key="2">
    <source>
        <dbReference type="EMBL" id="QBM86976.1"/>
    </source>
</evidence>
<name>A0A4P6XLC0_9ASCO</name>
<dbReference type="SUPFAM" id="SSF54928">
    <property type="entry name" value="RNA-binding domain, RBD"/>
    <property type="match status" value="1"/>
</dbReference>
<evidence type="ECO:0000256" key="1">
    <source>
        <dbReference type="SAM" id="MobiDB-lite"/>
    </source>
</evidence>
<dbReference type="EMBL" id="CP034457">
    <property type="protein sequence ID" value="QBM86976.1"/>
    <property type="molecule type" value="Genomic_DNA"/>
</dbReference>
<feature type="compositionally biased region" description="Basic and acidic residues" evidence="1">
    <location>
        <begin position="296"/>
        <end position="308"/>
    </location>
</feature>
<dbReference type="InterPro" id="IPR035979">
    <property type="entry name" value="RBD_domain_sf"/>
</dbReference>
<feature type="region of interest" description="Disordered" evidence="1">
    <location>
        <begin position="186"/>
        <end position="269"/>
    </location>
</feature>
<evidence type="ECO:0008006" key="4">
    <source>
        <dbReference type="Google" id="ProtNLM"/>
    </source>
</evidence>
<evidence type="ECO:0000313" key="3">
    <source>
        <dbReference type="Proteomes" id="UP000292447"/>
    </source>
</evidence>
<gene>
    <name evidence="2" type="ORF">METSCH_B01690</name>
</gene>
<dbReference type="AlphaFoldDB" id="A0A4P6XLC0"/>
<protein>
    <recommendedName>
        <fullName evidence="4">RRM domain-containing protein</fullName>
    </recommendedName>
</protein>
<feature type="compositionally biased region" description="Basic and acidic residues" evidence="1">
    <location>
        <begin position="516"/>
        <end position="542"/>
    </location>
</feature>
<reference evidence="3" key="1">
    <citation type="submission" date="2019-03" db="EMBL/GenBank/DDBJ databases">
        <title>Snf2 controls pulcherriminic acid biosynthesis and connects pigmentation and antifungal activity of the yeast Metschnikowia pulcherrima.</title>
        <authorList>
            <person name="Gore-Lloyd D."/>
            <person name="Sumann I."/>
            <person name="Brachmann A.O."/>
            <person name="Schneeberger K."/>
            <person name="Ortiz-Merino R.A."/>
            <person name="Moreno-Beltran M."/>
            <person name="Schlaefli M."/>
            <person name="Kirner P."/>
            <person name="Santos Kron A."/>
            <person name="Wolfe K.H."/>
            <person name="Piel J."/>
            <person name="Ahrens C.H."/>
            <person name="Henk D."/>
            <person name="Freimoser F.M."/>
        </authorList>
    </citation>
    <scope>NUCLEOTIDE SEQUENCE [LARGE SCALE GENOMIC DNA]</scope>
    <source>
        <strain evidence="3">APC 1.2</strain>
    </source>
</reference>
<keyword evidence="3" id="KW-1185">Reference proteome</keyword>
<sequence>MSSCFIMVSRPCFWIVTNHTAYGGSWADDEIDIASISVPIQANRGHTGDALYGSGSSRSGSTRGSSYLDNGPPYIVKLSNLPVNSNDAFISDLFRSRFTPMVKFKILFDPFSQPLELGIIKKIAFVELPTFASQNKVAKWQDVIYKGSRRVLIEVADFNDFQQSMRFNQEHHQELLKVEQAFFSKPRHGHMDDNTHGRKPGFGRAAGGMPLDSAPLPEKQHHFGPKLQTRRPSSEDSRPSNLAADQGATSETAHEGPIKPKPNPFGSAKPVDVLARQHEIEKNLIVKQHTIMRAPWADDPKGAPDTPKRLPNSWVHDTELNPHAANGPKKSLADILGRSKVKGQTKNPRAASSNLPPKAVAKKPTVLMKKPATSTPEPQSKEQVSTDGKANESQPEASPSSQDHTLQENSVNLGPSDTDAIERIAHPAQKPISTDDEVRPNARKSERRGSHQSSLKPSVGSERKRGGPRRRTELGVFSSNDQKSEPRPSSQPRSERQKGPRKKERSTGSGDVAQDPVHESEEKGKSKCESFKTPESLRNKREPRARRQSRKHLLEDTKPGLEQSGTKSEPRRTTQGEGSKSADFLPSDDSSRETDSKGTGARRERGRRNGSGRGNIRAGKGGPERSKRGEIEEKK</sequence>
<feature type="compositionally biased region" description="Polar residues" evidence="1">
    <location>
        <begin position="372"/>
        <end position="415"/>
    </location>
</feature>
<dbReference type="Proteomes" id="UP000292447">
    <property type="component" value="Chromosome II"/>
</dbReference>
<feature type="region of interest" description="Disordered" evidence="1">
    <location>
        <begin position="295"/>
        <end position="635"/>
    </location>
</feature>
<feature type="compositionally biased region" description="Basic and acidic residues" evidence="1">
    <location>
        <begin position="461"/>
        <end position="473"/>
    </location>
</feature>
<dbReference type="STRING" id="2163413.A0A4P6XLC0"/>
<feature type="compositionally biased region" description="Polar residues" evidence="1">
    <location>
        <begin position="342"/>
        <end position="355"/>
    </location>
</feature>
<proteinExistence type="predicted"/>
<dbReference type="GO" id="GO:0003676">
    <property type="term" value="F:nucleic acid binding"/>
    <property type="evidence" value="ECO:0007669"/>
    <property type="project" value="InterPro"/>
</dbReference>